<keyword evidence="2" id="KW-1185">Reference proteome</keyword>
<proteinExistence type="predicted"/>
<comment type="caution">
    <text evidence="1">The sequence shown here is derived from an EMBL/GenBank/DDBJ whole genome shotgun (WGS) entry which is preliminary data.</text>
</comment>
<evidence type="ECO:0000313" key="1">
    <source>
        <dbReference type="EMBL" id="KAK6360477.1"/>
    </source>
</evidence>
<name>A0AAV9VET2_9PEZI</name>
<organism evidence="1 2">
    <name type="scientific">Orbilia blumenaviensis</name>
    <dbReference type="NCBI Taxonomy" id="1796055"/>
    <lineage>
        <taxon>Eukaryota</taxon>
        <taxon>Fungi</taxon>
        <taxon>Dikarya</taxon>
        <taxon>Ascomycota</taxon>
        <taxon>Pezizomycotina</taxon>
        <taxon>Orbiliomycetes</taxon>
        <taxon>Orbiliales</taxon>
        <taxon>Orbiliaceae</taxon>
        <taxon>Orbilia</taxon>
    </lineage>
</organism>
<dbReference type="AlphaFoldDB" id="A0AAV9VET2"/>
<dbReference type="Proteomes" id="UP001373714">
    <property type="component" value="Unassembled WGS sequence"/>
</dbReference>
<sequence length="268" mass="31026">MKKRLDEHKAQRPHHSYINHLEFFLPLFSTVTTVDFWTPRCGNYGDPSFKLQIQQIQTILRNCLSMKKLYLNLIYSGRKEIDTLVELQGQYERDSSETRAHPRLKSLNIELVDAGYVGDSTSAYYLLRVLCKLLYFPAKTVTHFEMGFFWEASEDSDDEDVVAGLTLSAEEDQPFIWPQGEEGEESDGINRPIKKDEPFLDLRMVENLRLSLNLGELYRLLIPIFFNLDNSKINEVLLVNDRLFGNSLAKVSVVPFDEYCLLCEVELV</sequence>
<protein>
    <submittedName>
        <fullName evidence="1">Uncharacterized protein</fullName>
    </submittedName>
</protein>
<evidence type="ECO:0000313" key="2">
    <source>
        <dbReference type="Proteomes" id="UP001373714"/>
    </source>
</evidence>
<accession>A0AAV9VET2</accession>
<reference evidence="1 2" key="1">
    <citation type="submission" date="2019-10" db="EMBL/GenBank/DDBJ databases">
        <authorList>
            <person name="Palmer J.M."/>
        </authorList>
    </citation>
    <scope>NUCLEOTIDE SEQUENCE [LARGE SCALE GENOMIC DNA]</scope>
    <source>
        <strain evidence="1 2">TWF730</strain>
    </source>
</reference>
<gene>
    <name evidence="1" type="ORF">TWF730_006619</name>
</gene>
<dbReference type="EMBL" id="JAVHNS010000003">
    <property type="protein sequence ID" value="KAK6360477.1"/>
    <property type="molecule type" value="Genomic_DNA"/>
</dbReference>